<dbReference type="Proteomes" id="UP000285146">
    <property type="component" value="Unassembled WGS sequence"/>
</dbReference>
<sequence>MVVTKAPAEALAQPVNEEPKADKPEAKAWRRNKYVSFILRILILIKEQWLIIGFGLACLFGHLWPNVAATGGIIRSQWSIMYGAVAIIFLVSGMQLSPQKLRLNLANWRLHIVTQGISFVMIPLIWLAIMWIIIAAGDLRTNAIETPILLGMLVLSCLPTTIASNVVMTRNAGGDDAAAIVEVVLGNVFGSFFCPMLIYGYIPNRPEFEDWRPAPLSGLSQMYKDVAMQLGLSVLIPIIVGQALRIFFEKQVLWCMQNLKLAKFSTFFLITLIWVTFSNAFKTGAIYQLPKGSIVFNILMNVGLYGLFTAICFYTARPPRRLVIFCETLFARAPWLPRWVRRIITPKQMSREQAVAVCFCGAAKTTSVGIPLVSAMWAQQDELTRAYVTIPVMLYTMEQVFLAQILVYVFRHYLKRGEVLDNRKNSMDDLEYVPGEGAASRDEEEGSEEVIAVGGELGEHKYMGDHGRQENNSHHLAMD</sequence>
<evidence type="ECO:0000313" key="2">
    <source>
        <dbReference type="EMBL" id="ROW17580.1"/>
    </source>
</evidence>
<dbReference type="PANTHER" id="PTHR18640:SF5">
    <property type="entry name" value="SODIUM_BILE ACID COTRANSPORTER 7"/>
    <property type="match status" value="1"/>
</dbReference>
<keyword evidence="1" id="KW-1133">Transmembrane helix</keyword>
<protein>
    <recommendedName>
        <fullName evidence="4">Sodium bile acid symporter family protein</fullName>
    </recommendedName>
</protein>
<feature type="transmembrane region" description="Helical" evidence="1">
    <location>
        <begin position="260"/>
        <end position="281"/>
    </location>
</feature>
<dbReference type="GO" id="GO:0005886">
    <property type="term" value="C:plasma membrane"/>
    <property type="evidence" value="ECO:0007669"/>
    <property type="project" value="TreeGrafter"/>
</dbReference>
<name>A0A423XM16_9PEZI</name>
<dbReference type="AlphaFoldDB" id="A0A423XM16"/>
<feature type="transmembrane region" description="Helical" evidence="1">
    <location>
        <begin position="293"/>
        <end position="314"/>
    </location>
</feature>
<feature type="transmembrane region" description="Helical" evidence="1">
    <location>
        <begin position="179"/>
        <end position="202"/>
    </location>
</feature>
<proteinExistence type="predicted"/>
<evidence type="ECO:0008006" key="4">
    <source>
        <dbReference type="Google" id="ProtNLM"/>
    </source>
</evidence>
<feature type="transmembrane region" description="Helical" evidence="1">
    <location>
        <begin position="354"/>
        <end position="378"/>
    </location>
</feature>
<keyword evidence="1" id="KW-0472">Membrane</keyword>
<feature type="transmembrane region" description="Helical" evidence="1">
    <location>
        <begin position="37"/>
        <end position="64"/>
    </location>
</feature>
<feature type="transmembrane region" description="Helical" evidence="1">
    <location>
        <begin position="148"/>
        <end position="167"/>
    </location>
</feature>
<dbReference type="InterPro" id="IPR038770">
    <property type="entry name" value="Na+/solute_symporter_sf"/>
</dbReference>
<evidence type="ECO:0000256" key="1">
    <source>
        <dbReference type="SAM" id="Phobius"/>
    </source>
</evidence>
<dbReference type="STRING" id="1230097.A0A423XM16"/>
<dbReference type="InterPro" id="IPR016833">
    <property type="entry name" value="Put_Na-Bile_cotransptr"/>
</dbReference>
<dbReference type="FunCoup" id="A0A423XM16">
    <property type="interactions" value="371"/>
</dbReference>
<comment type="caution">
    <text evidence="2">The sequence shown here is derived from an EMBL/GenBank/DDBJ whole genome shotgun (WGS) entry which is preliminary data.</text>
</comment>
<dbReference type="PANTHER" id="PTHR18640">
    <property type="entry name" value="SOLUTE CARRIER FAMILY 10 MEMBER 7"/>
    <property type="match status" value="1"/>
</dbReference>
<keyword evidence="3" id="KW-1185">Reference proteome</keyword>
<dbReference type="OrthoDB" id="188035at2759"/>
<keyword evidence="1" id="KW-0812">Transmembrane</keyword>
<evidence type="ECO:0000313" key="3">
    <source>
        <dbReference type="Proteomes" id="UP000285146"/>
    </source>
</evidence>
<gene>
    <name evidence="2" type="ORF">VPNG_00542</name>
</gene>
<feature type="transmembrane region" description="Helical" evidence="1">
    <location>
        <begin position="76"/>
        <end position="96"/>
    </location>
</feature>
<organism evidence="2 3">
    <name type="scientific">Cytospora leucostoma</name>
    <dbReference type="NCBI Taxonomy" id="1230097"/>
    <lineage>
        <taxon>Eukaryota</taxon>
        <taxon>Fungi</taxon>
        <taxon>Dikarya</taxon>
        <taxon>Ascomycota</taxon>
        <taxon>Pezizomycotina</taxon>
        <taxon>Sordariomycetes</taxon>
        <taxon>Sordariomycetidae</taxon>
        <taxon>Diaporthales</taxon>
        <taxon>Cytosporaceae</taxon>
        <taxon>Cytospora</taxon>
    </lineage>
</organism>
<feature type="transmembrane region" description="Helical" evidence="1">
    <location>
        <begin position="390"/>
        <end position="410"/>
    </location>
</feature>
<dbReference type="Gene3D" id="1.20.1530.20">
    <property type="match status" value="1"/>
</dbReference>
<dbReference type="EMBL" id="LKEB01000002">
    <property type="protein sequence ID" value="ROW17580.1"/>
    <property type="molecule type" value="Genomic_DNA"/>
</dbReference>
<feature type="transmembrane region" description="Helical" evidence="1">
    <location>
        <begin position="226"/>
        <end position="248"/>
    </location>
</feature>
<dbReference type="InParanoid" id="A0A423XM16"/>
<accession>A0A423XM16</accession>
<feature type="transmembrane region" description="Helical" evidence="1">
    <location>
        <begin position="117"/>
        <end position="136"/>
    </location>
</feature>
<reference evidence="2 3" key="1">
    <citation type="submission" date="2015-09" db="EMBL/GenBank/DDBJ databases">
        <title>Host preference determinants of Valsa canker pathogens revealed by comparative genomics.</title>
        <authorList>
            <person name="Yin Z."/>
            <person name="Huang L."/>
        </authorList>
    </citation>
    <scope>NUCLEOTIDE SEQUENCE [LARGE SCALE GENOMIC DNA]</scope>
    <source>
        <strain evidence="2 3">SXYLt</strain>
    </source>
</reference>
<dbReference type="Pfam" id="PF13593">
    <property type="entry name" value="SBF_like"/>
    <property type="match status" value="1"/>
</dbReference>